<evidence type="ECO:0000313" key="2">
    <source>
        <dbReference type="EMBL" id="RMA80068.1"/>
    </source>
</evidence>
<reference evidence="2 3" key="1">
    <citation type="submission" date="2018-10" db="EMBL/GenBank/DDBJ databases">
        <title>Genomic Encyclopedia of Type Strains, Phase IV (KMG-IV): sequencing the most valuable type-strain genomes for metagenomic binning, comparative biology and taxonomic classification.</title>
        <authorList>
            <person name="Goeker M."/>
        </authorList>
    </citation>
    <scope>NUCLEOTIDE SEQUENCE [LARGE SCALE GENOMIC DNA]</scope>
    <source>
        <strain evidence="2 3">DSM 25080</strain>
    </source>
</reference>
<dbReference type="InterPro" id="IPR021382">
    <property type="entry name" value="DUF3014"/>
</dbReference>
<dbReference type="OrthoDB" id="5502479at2"/>
<protein>
    <submittedName>
        <fullName evidence="2">DUF3014 family protein</fullName>
    </submittedName>
</protein>
<evidence type="ECO:0000256" key="1">
    <source>
        <dbReference type="SAM" id="Phobius"/>
    </source>
</evidence>
<name>A0A3M0ABC3_9GAMM</name>
<keyword evidence="1" id="KW-0472">Membrane</keyword>
<keyword evidence="3" id="KW-1185">Reference proteome</keyword>
<evidence type="ECO:0000313" key="3">
    <source>
        <dbReference type="Proteomes" id="UP000267187"/>
    </source>
</evidence>
<sequence>MTEQSATNKKPLLFFIIGIIAIAVITLIVINDDNTTAMETVEVDVAADSAIETPPVEPEPEPTQQAELIETANELNVEPEIIEPKPQPVPINQSDEPFALSVAQLGPAHPVIEWLEPTQILRKTVAMVDALSRGELMFKNRPIANTVLEGAFLVENQPGRIELSSSNFARYDTVISAIEYVDEDTAIELYHFWSPRLEEAYAELGIPTSFDQAFRAALQRVVNAPEVAGNIELVRPSVYYKFADPRLENLSDVEKLMIRIGPANAARLKAKVQQLINALDSNPV</sequence>
<comment type="caution">
    <text evidence="2">The sequence shown here is derived from an EMBL/GenBank/DDBJ whole genome shotgun (WGS) entry which is preliminary data.</text>
</comment>
<accession>A0A3M0ABC3</accession>
<keyword evidence="1" id="KW-0812">Transmembrane</keyword>
<feature type="transmembrane region" description="Helical" evidence="1">
    <location>
        <begin position="12"/>
        <end position="30"/>
    </location>
</feature>
<dbReference type="Pfam" id="PF11219">
    <property type="entry name" value="DUF3014"/>
    <property type="match status" value="1"/>
</dbReference>
<dbReference type="Proteomes" id="UP000267187">
    <property type="component" value="Unassembled WGS sequence"/>
</dbReference>
<gene>
    <name evidence="2" type="ORF">DFR27_1424</name>
</gene>
<dbReference type="EMBL" id="REFJ01000003">
    <property type="protein sequence ID" value="RMA80068.1"/>
    <property type="molecule type" value="Genomic_DNA"/>
</dbReference>
<dbReference type="RefSeq" id="WP_121876752.1">
    <property type="nucleotide sequence ID" value="NZ_REFJ01000003.1"/>
</dbReference>
<organism evidence="2 3">
    <name type="scientific">Umboniibacter marinipuniceus</name>
    <dbReference type="NCBI Taxonomy" id="569599"/>
    <lineage>
        <taxon>Bacteria</taxon>
        <taxon>Pseudomonadati</taxon>
        <taxon>Pseudomonadota</taxon>
        <taxon>Gammaproteobacteria</taxon>
        <taxon>Cellvibrionales</taxon>
        <taxon>Cellvibrionaceae</taxon>
        <taxon>Umboniibacter</taxon>
    </lineage>
</organism>
<dbReference type="AlphaFoldDB" id="A0A3M0ABC3"/>
<keyword evidence="1" id="KW-1133">Transmembrane helix</keyword>
<proteinExistence type="predicted"/>